<feature type="compositionally biased region" description="Polar residues" evidence="1">
    <location>
        <begin position="203"/>
        <end position="218"/>
    </location>
</feature>
<gene>
    <name evidence="2" type="ORF">MCHLO_10544</name>
</gene>
<organism evidence="2 3">
    <name type="scientific">Mycena chlorophos</name>
    <name type="common">Agaric fungus</name>
    <name type="synonym">Agaricus chlorophos</name>
    <dbReference type="NCBI Taxonomy" id="658473"/>
    <lineage>
        <taxon>Eukaryota</taxon>
        <taxon>Fungi</taxon>
        <taxon>Dikarya</taxon>
        <taxon>Basidiomycota</taxon>
        <taxon>Agaricomycotina</taxon>
        <taxon>Agaricomycetes</taxon>
        <taxon>Agaricomycetidae</taxon>
        <taxon>Agaricales</taxon>
        <taxon>Marasmiineae</taxon>
        <taxon>Mycenaceae</taxon>
        <taxon>Mycena</taxon>
    </lineage>
</organism>
<feature type="region of interest" description="Disordered" evidence="1">
    <location>
        <begin position="173"/>
        <end position="269"/>
    </location>
</feature>
<evidence type="ECO:0000313" key="3">
    <source>
        <dbReference type="Proteomes" id="UP000815677"/>
    </source>
</evidence>
<protein>
    <submittedName>
        <fullName evidence="2">Uncharacterized protein</fullName>
    </submittedName>
</protein>
<reference evidence="2" key="1">
    <citation type="submission" date="2014-09" db="EMBL/GenBank/DDBJ databases">
        <title>Genome sequence of the luminous mushroom Mycena chlorophos for searching fungal bioluminescence genes.</title>
        <authorList>
            <person name="Tanaka Y."/>
            <person name="Kasuga D."/>
            <person name="Oba Y."/>
            <person name="Hase S."/>
            <person name="Sato K."/>
            <person name="Oba Y."/>
            <person name="Sakakibara Y."/>
        </authorList>
    </citation>
    <scope>NUCLEOTIDE SEQUENCE</scope>
</reference>
<keyword evidence="3" id="KW-1185">Reference proteome</keyword>
<dbReference type="Proteomes" id="UP000815677">
    <property type="component" value="Unassembled WGS sequence"/>
</dbReference>
<sequence length="283" mass="31228">MQRGANSDEVELLYLRCQQRTGNGARDSAAAFRLWARRLVALSGLVVGAYQASNTPQPHYIHPNRLGRMGIALSIRDIDKEWGRGTKRVRGRRAVATFSTASVKRVEDENAANRRWARTMPFKAASSTVYAISDRSPTRVPLRRNATTRCAVIDSCVQRIRQLTRADGYRSVYKGHRQGGDEGRGGFVDEGQSRPFTVPPHDSQGNDASQLGSGADATSSSSSPIAFAIPRPHPRHSGNTNGEHPRVNDVTAYGPRAMSRDASTASRRKSWRVITVPMPRLYM</sequence>
<evidence type="ECO:0000313" key="2">
    <source>
        <dbReference type="EMBL" id="GAT53604.1"/>
    </source>
</evidence>
<name>A0ABQ0LSK2_MYCCL</name>
<proteinExistence type="predicted"/>
<dbReference type="EMBL" id="DF848412">
    <property type="protein sequence ID" value="GAT53604.1"/>
    <property type="molecule type" value="Genomic_DNA"/>
</dbReference>
<evidence type="ECO:0000256" key="1">
    <source>
        <dbReference type="SAM" id="MobiDB-lite"/>
    </source>
</evidence>
<accession>A0ABQ0LSK2</accession>